<name>A0A6I3SJH4_HELMO</name>
<dbReference type="CDD" id="cd04181">
    <property type="entry name" value="NTP_transferase"/>
    <property type="match status" value="1"/>
</dbReference>
<dbReference type="EMBL" id="WNKU01000008">
    <property type="protein sequence ID" value="MTV49048.1"/>
    <property type="molecule type" value="Genomic_DNA"/>
</dbReference>
<dbReference type="PANTHER" id="PTHR22572">
    <property type="entry name" value="SUGAR-1-PHOSPHATE GUANYL TRANSFERASE"/>
    <property type="match status" value="1"/>
</dbReference>
<dbReference type="OrthoDB" id="9803871at2"/>
<organism evidence="2 3">
    <name type="scientific">Heliobacterium mobile</name>
    <name type="common">Heliobacillus mobilis</name>
    <dbReference type="NCBI Taxonomy" id="28064"/>
    <lineage>
        <taxon>Bacteria</taxon>
        <taxon>Bacillati</taxon>
        <taxon>Bacillota</taxon>
        <taxon>Clostridia</taxon>
        <taxon>Eubacteriales</taxon>
        <taxon>Heliobacteriaceae</taxon>
        <taxon>Heliobacterium</taxon>
    </lineage>
</organism>
<gene>
    <name evidence="2" type="ORF">GJ688_08660</name>
</gene>
<reference evidence="2 3" key="1">
    <citation type="submission" date="2019-11" db="EMBL/GenBank/DDBJ databases">
        <title>Whole-genome sequence of a the green, strictly anaerobic photosynthetic bacterium Heliobacillus mobilis DSM 6151.</title>
        <authorList>
            <person name="Kyndt J.A."/>
            <person name="Meyer T.E."/>
        </authorList>
    </citation>
    <scope>NUCLEOTIDE SEQUENCE [LARGE SCALE GENOMIC DNA]</scope>
    <source>
        <strain evidence="2 3">DSM 6151</strain>
    </source>
</reference>
<sequence length="243" mass="27623">MKAVIMAGGLGSRLRPLTDSMPKPMVPIHGRPAMEYAVNLIKQYGIQEIAVTLCYQPKIITNYFGDGSRFGVRFHYYMETEPLGTAGSVKQAQDFLTEPFLVISGDGITDIDLGKVISHHQEKRALATMALTQVEDPTQFGIVITDEEGRIRHFIEKPKPEEVFSNTINTGIYVMEPEIFQHIPSGFYDFSKQLFPRLLAEGRLFYGVRADGYWKDIGTMEQYRQVHIDIEKGMLRQELKMVI</sequence>
<accession>A0A6I3SJH4</accession>
<keyword evidence="2" id="KW-0808">Transferase</keyword>
<evidence type="ECO:0000313" key="2">
    <source>
        <dbReference type="EMBL" id="MTV49048.1"/>
    </source>
</evidence>
<dbReference type="Pfam" id="PF00483">
    <property type="entry name" value="NTP_transferase"/>
    <property type="match status" value="1"/>
</dbReference>
<dbReference type="InterPro" id="IPR005835">
    <property type="entry name" value="NTP_transferase_dom"/>
</dbReference>
<evidence type="ECO:0000259" key="1">
    <source>
        <dbReference type="Pfam" id="PF00483"/>
    </source>
</evidence>
<dbReference type="InterPro" id="IPR029044">
    <property type="entry name" value="Nucleotide-diphossugar_trans"/>
</dbReference>
<proteinExistence type="predicted"/>
<comment type="caution">
    <text evidence="2">The sequence shown here is derived from an EMBL/GenBank/DDBJ whole genome shotgun (WGS) entry which is preliminary data.</text>
</comment>
<keyword evidence="3" id="KW-1185">Reference proteome</keyword>
<dbReference type="AlphaFoldDB" id="A0A6I3SJH4"/>
<dbReference type="SUPFAM" id="SSF53448">
    <property type="entry name" value="Nucleotide-diphospho-sugar transferases"/>
    <property type="match status" value="1"/>
</dbReference>
<dbReference type="GO" id="GO:0016740">
    <property type="term" value="F:transferase activity"/>
    <property type="evidence" value="ECO:0007669"/>
    <property type="project" value="UniProtKB-KW"/>
</dbReference>
<dbReference type="RefSeq" id="WP_155476153.1">
    <property type="nucleotide sequence ID" value="NZ_WNKU01000008.1"/>
</dbReference>
<protein>
    <submittedName>
        <fullName evidence="2">NTP transferase domain-containing protein</fullName>
    </submittedName>
</protein>
<dbReference type="InterPro" id="IPR050486">
    <property type="entry name" value="Mannose-1P_guanyltransferase"/>
</dbReference>
<dbReference type="Proteomes" id="UP000430670">
    <property type="component" value="Unassembled WGS sequence"/>
</dbReference>
<dbReference type="Gene3D" id="3.90.550.10">
    <property type="entry name" value="Spore Coat Polysaccharide Biosynthesis Protein SpsA, Chain A"/>
    <property type="match status" value="1"/>
</dbReference>
<evidence type="ECO:0000313" key="3">
    <source>
        <dbReference type="Proteomes" id="UP000430670"/>
    </source>
</evidence>
<feature type="domain" description="Nucleotidyl transferase" evidence="1">
    <location>
        <begin position="2"/>
        <end position="232"/>
    </location>
</feature>